<organism evidence="1 2">
    <name type="scientific">Trachipleistophora hominis</name>
    <name type="common">Microsporidian parasite</name>
    <dbReference type="NCBI Taxonomy" id="72359"/>
    <lineage>
        <taxon>Eukaryota</taxon>
        <taxon>Fungi</taxon>
        <taxon>Fungi incertae sedis</taxon>
        <taxon>Microsporidia</taxon>
        <taxon>Pleistophoridae</taxon>
        <taxon>Trachipleistophora</taxon>
    </lineage>
</organism>
<accession>L7JW38</accession>
<protein>
    <recommendedName>
        <fullName evidence="3">Integrase catalytic domain-containing protein</fullName>
    </recommendedName>
</protein>
<evidence type="ECO:0000313" key="2">
    <source>
        <dbReference type="Proteomes" id="UP000011185"/>
    </source>
</evidence>
<sequence>MRKIKKICNFSHDTWDTAVHLAIDAYNKSFHRAVGCSPFELLHKETPLFSVDAGLVSDKYSPRISGHVLEARRTSILKSYAKEFEGSVTAQNTFAEGDKVLRYNFSPLLNKLDPHWVSGYTVKRVKQGSEALTVEKNGT</sequence>
<dbReference type="HOGENOM" id="CLU_1856705_0_0_1"/>
<dbReference type="AlphaFoldDB" id="L7JW38"/>
<dbReference type="GO" id="GO:0003676">
    <property type="term" value="F:nucleic acid binding"/>
    <property type="evidence" value="ECO:0007669"/>
    <property type="project" value="InterPro"/>
</dbReference>
<dbReference type="InParanoid" id="L7JW38"/>
<dbReference type="InterPro" id="IPR036397">
    <property type="entry name" value="RNaseH_sf"/>
</dbReference>
<proteinExistence type="predicted"/>
<keyword evidence="2" id="KW-1185">Reference proteome</keyword>
<evidence type="ECO:0000313" key="1">
    <source>
        <dbReference type="EMBL" id="ELQ75535.1"/>
    </source>
</evidence>
<dbReference type="VEuPathDB" id="MicrosporidiaDB:THOM_1510"/>
<name>L7JW38_TRAHO</name>
<gene>
    <name evidence="1" type="ORF">THOM_1510</name>
</gene>
<dbReference type="Gene3D" id="3.30.420.10">
    <property type="entry name" value="Ribonuclease H-like superfamily/Ribonuclease H"/>
    <property type="match status" value="1"/>
</dbReference>
<dbReference type="Proteomes" id="UP000011185">
    <property type="component" value="Unassembled WGS sequence"/>
</dbReference>
<dbReference type="EMBL" id="JH993948">
    <property type="protein sequence ID" value="ELQ75535.1"/>
    <property type="molecule type" value="Genomic_DNA"/>
</dbReference>
<feature type="non-terminal residue" evidence="1">
    <location>
        <position position="139"/>
    </location>
</feature>
<evidence type="ECO:0008006" key="3">
    <source>
        <dbReference type="Google" id="ProtNLM"/>
    </source>
</evidence>
<reference evidence="1 2" key="1">
    <citation type="journal article" date="2012" name="PLoS Pathog.">
        <title>The genome of the obligate intracellular parasite Trachipleistophora hominis: new insights into microsporidian genome dynamics and reductive evolution.</title>
        <authorList>
            <person name="Heinz E."/>
            <person name="Williams T.A."/>
            <person name="Nakjang S."/>
            <person name="Noel C.J."/>
            <person name="Swan D.C."/>
            <person name="Goldberg A.V."/>
            <person name="Harris S.R."/>
            <person name="Weinmaier T."/>
            <person name="Markert S."/>
            <person name="Becher D."/>
            <person name="Bernhardt J."/>
            <person name="Dagan T."/>
            <person name="Hacker C."/>
            <person name="Lucocq J.M."/>
            <person name="Schweder T."/>
            <person name="Rattei T."/>
            <person name="Hall N."/>
            <person name="Hirt R.P."/>
            <person name="Embley T.M."/>
        </authorList>
    </citation>
    <scope>NUCLEOTIDE SEQUENCE [LARGE SCALE GENOMIC DNA]</scope>
</reference>